<evidence type="ECO:0000313" key="4">
    <source>
        <dbReference type="EMBL" id="AKG03411.1"/>
    </source>
</evidence>
<dbReference type="InterPro" id="IPR029063">
    <property type="entry name" value="SAM-dependent_MTases_sf"/>
</dbReference>
<dbReference type="Proteomes" id="UP000092654">
    <property type="component" value="Chromosome"/>
</dbReference>
<dbReference type="RefSeq" id="WP_008591618.1">
    <property type="nucleotide sequence ID" value="NZ_AMPQ01000021.1"/>
</dbReference>
<dbReference type="SUPFAM" id="SSF53335">
    <property type="entry name" value="S-adenosyl-L-methionine-dependent methyltransferases"/>
    <property type="match status" value="1"/>
</dbReference>
<reference evidence="5 6" key="1">
    <citation type="journal article" date="2012" name="J. Bacteriol.">
        <title>Draft Genome Sequence of Salimicrobium sp. Strain MJ3, Isolated from Myulchi-Jeot, Korean Fermented Seafood.</title>
        <authorList>
            <person name="Lee S.H."/>
            <person name="Jung J.Y."/>
            <person name="Jeon C.O."/>
        </authorList>
    </citation>
    <scope>NUCLEOTIDE SEQUENCE [LARGE SCALE GENOMIC DNA]</scope>
    <source>
        <strain evidence="5 6">MJ3</strain>
    </source>
</reference>
<evidence type="ECO:0000313" key="6">
    <source>
        <dbReference type="Proteomes" id="UP000011746"/>
    </source>
</evidence>
<keyword evidence="1 5" id="KW-0489">Methyltransferase</keyword>
<proteinExistence type="predicted"/>
<keyword evidence="6" id="KW-1185">Reference proteome</keyword>
<evidence type="ECO:0000313" key="5">
    <source>
        <dbReference type="EMBL" id="EKE30873.1"/>
    </source>
</evidence>
<protein>
    <submittedName>
        <fullName evidence="5">Putative methyltransferase</fullName>
    </submittedName>
    <submittedName>
        <fullName evidence="4">SAM-dependent methyltransferase</fullName>
    </submittedName>
</protein>
<dbReference type="Proteomes" id="UP000011746">
    <property type="component" value="Unassembled WGS sequence"/>
</dbReference>
<dbReference type="PANTHER" id="PTHR44942:SF4">
    <property type="entry name" value="METHYLTRANSFERASE TYPE 11 DOMAIN-CONTAINING PROTEIN"/>
    <property type="match status" value="1"/>
</dbReference>
<dbReference type="STRING" id="1230341.AAV35_000530"/>
<reference evidence="7" key="2">
    <citation type="submission" date="2015-06" db="EMBL/GenBank/DDBJ databases">
        <title>Salimicrobium jeotgali MJ3, isolated from Myulchi jeot, a traditional Korean fermented seafood.</title>
        <authorList>
            <person name="Kim K.H."/>
            <person name="Jeon C.O."/>
            <person name="Jin H.M."/>
        </authorList>
    </citation>
    <scope>NUCLEOTIDE SEQUENCE [LARGE SCALE GENOMIC DNA]</scope>
    <source>
        <strain evidence="7">MJ3</strain>
    </source>
</reference>
<dbReference type="EMBL" id="AMPQ01000021">
    <property type="protein sequence ID" value="EKE30873.1"/>
    <property type="molecule type" value="Genomic_DNA"/>
</dbReference>
<dbReference type="PANTHER" id="PTHR44942">
    <property type="entry name" value="METHYLTRANSF_11 DOMAIN-CONTAINING PROTEIN"/>
    <property type="match status" value="1"/>
</dbReference>
<reference evidence="4" key="3">
    <citation type="submission" date="2016-11" db="EMBL/GenBank/DDBJ databases">
        <title>Salimicrobium jeotgali MJ3, isolated from Myulchi jeot, a traditional Korean fermented seafood.</title>
        <authorList>
            <person name="Kim K.H."/>
            <person name="Jeon C.O."/>
            <person name="Jin H.M."/>
        </authorList>
    </citation>
    <scope>NUCLEOTIDE SEQUENCE</scope>
    <source>
        <strain evidence="4">MJ3</strain>
    </source>
</reference>
<accession>K2G6Q5</accession>
<dbReference type="InterPro" id="IPR041698">
    <property type="entry name" value="Methyltransf_25"/>
</dbReference>
<dbReference type="Gene3D" id="3.40.50.150">
    <property type="entry name" value="Vaccinia Virus protein VP39"/>
    <property type="match status" value="1"/>
</dbReference>
<dbReference type="eggNOG" id="COG0500">
    <property type="taxonomic scope" value="Bacteria"/>
</dbReference>
<dbReference type="OrthoDB" id="9797252at2"/>
<dbReference type="KEGG" id="sje:AAV35_000530"/>
<keyword evidence="2 5" id="KW-0808">Transferase</keyword>
<evidence type="ECO:0000259" key="3">
    <source>
        <dbReference type="Pfam" id="PF13649"/>
    </source>
</evidence>
<feature type="domain" description="Methyltransferase" evidence="3">
    <location>
        <begin position="44"/>
        <end position="136"/>
    </location>
</feature>
<dbReference type="GO" id="GO:0032259">
    <property type="term" value="P:methylation"/>
    <property type="evidence" value="ECO:0007669"/>
    <property type="project" value="UniProtKB-KW"/>
</dbReference>
<evidence type="ECO:0000256" key="2">
    <source>
        <dbReference type="ARBA" id="ARBA00022679"/>
    </source>
</evidence>
<name>K2G6Q5_9BACI</name>
<sequence length="263" mass="30492">MNKYGTDVFKGAASYYSRYRPMYPSSLIRFLVEEFALNGEQNLLDLGCGTGQLTIRFSDWTNKIVGIDTEPEMINEARRLHQQVRIGQIKWFNGTLEHYKESHNDQFSLVTIAKAFHWMDRARVLEELYDLIDEGGGVAIIDNYDPNKSLKPWQKNLSELIEKWYGKERRAGKSTYNHPVISHEEVLSNSKFEVEIHTLPTYEINWTIESILGNLYSTSYGARRFLGNKVEEFEKEVKQSLLEFSSSGEFRETVNVSVKLGRK</sequence>
<dbReference type="CDD" id="cd02440">
    <property type="entry name" value="AdoMet_MTases"/>
    <property type="match status" value="1"/>
</dbReference>
<dbReference type="AlphaFoldDB" id="K2G6Q5"/>
<evidence type="ECO:0000256" key="1">
    <source>
        <dbReference type="ARBA" id="ARBA00022603"/>
    </source>
</evidence>
<dbReference type="EMBL" id="CP011361">
    <property type="protein sequence ID" value="AKG03411.1"/>
    <property type="molecule type" value="Genomic_DNA"/>
</dbReference>
<evidence type="ECO:0000313" key="7">
    <source>
        <dbReference type="Proteomes" id="UP000092654"/>
    </source>
</evidence>
<organism evidence="5 6">
    <name type="scientific">Salimicrobium jeotgali</name>
    <dbReference type="NCBI Taxonomy" id="1230341"/>
    <lineage>
        <taxon>Bacteria</taxon>
        <taxon>Bacillati</taxon>
        <taxon>Bacillota</taxon>
        <taxon>Bacilli</taxon>
        <taxon>Bacillales</taxon>
        <taxon>Bacillaceae</taxon>
        <taxon>Salimicrobium</taxon>
    </lineage>
</organism>
<dbReference type="PATRIC" id="fig|1230341.3.peg.2300"/>
<dbReference type="GO" id="GO:0008168">
    <property type="term" value="F:methyltransferase activity"/>
    <property type="evidence" value="ECO:0007669"/>
    <property type="project" value="UniProtKB-KW"/>
</dbReference>
<dbReference type="InterPro" id="IPR051052">
    <property type="entry name" value="Diverse_substrate_MTase"/>
</dbReference>
<gene>
    <name evidence="4" type="ORF">AAV35_000530</name>
    <name evidence="5" type="ORF">MJ3_11250</name>
</gene>
<dbReference type="Pfam" id="PF13649">
    <property type="entry name" value="Methyltransf_25"/>
    <property type="match status" value="1"/>
</dbReference>